<dbReference type="GO" id="GO:0009279">
    <property type="term" value="C:cell outer membrane"/>
    <property type="evidence" value="ECO:0007669"/>
    <property type="project" value="UniProtKB-SubCell"/>
</dbReference>
<dbReference type="STRING" id="1235814.GCA_000613385_02586"/>
<evidence type="ECO:0000256" key="6">
    <source>
        <dbReference type="SAM" id="SignalP"/>
    </source>
</evidence>
<keyword evidence="4" id="KW-0472">Membrane</keyword>
<evidence type="ECO:0000256" key="4">
    <source>
        <dbReference type="ARBA" id="ARBA00023136"/>
    </source>
</evidence>
<dbReference type="CDD" id="cd08977">
    <property type="entry name" value="SusD"/>
    <property type="match status" value="1"/>
</dbReference>
<comment type="similarity">
    <text evidence="2">Belongs to the SusD family.</text>
</comment>
<keyword evidence="3 6" id="KW-0732">Signal</keyword>
<comment type="subcellular location">
    <subcellularLocation>
        <location evidence="1">Cell outer membrane</location>
    </subcellularLocation>
</comment>
<evidence type="ECO:0000256" key="2">
    <source>
        <dbReference type="ARBA" id="ARBA00006275"/>
    </source>
</evidence>
<evidence type="ECO:0000259" key="8">
    <source>
        <dbReference type="Pfam" id="PF14322"/>
    </source>
</evidence>
<dbReference type="Pfam" id="PF14322">
    <property type="entry name" value="SusD-like_3"/>
    <property type="match status" value="1"/>
</dbReference>
<gene>
    <name evidence="9" type="ORF">D7Y07_06440</name>
</gene>
<evidence type="ECO:0000256" key="5">
    <source>
        <dbReference type="ARBA" id="ARBA00023237"/>
    </source>
</evidence>
<feature type="signal peptide" evidence="6">
    <location>
        <begin position="1"/>
        <end position="22"/>
    </location>
</feature>
<dbReference type="PROSITE" id="PS51257">
    <property type="entry name" value="PROKAR_LIPOPROTEIN"/>
    <property type="match status" value="1"/>
</dbReference>
<evidence type="ECO:0000256" key="1">
    <source>
        <dbReference type="ARBA" id="ARBA00004442"/>
    </source>
</evidence>
<reference evidence="9 10" key="1">
    <citation type="submission" date="2018-09" db="EMBL/GenBank/DDBJ databases">
        <title>Murine metabolic-syndrome-specific gut microbial biobank.</title>
        <authorList>
            <person name="Liu C."/>
        </authorList>
    </citation>
    <scope>NUCLEOTIDE SEQUENCE [LARGE SCALE GENOMIC DNA]</scope>
    <source>
        <strain evidence="9 10">0.1X-D8-26</strain>
    </source>
</reference>
<protein>
    <submittedName>
        <fullName evidence="9">RagB/SusD family nutrient uptake outer membrane protein</fullName>
    </submittedName>
</protein>
<dbReference type="Pfam" id="PF07980">
    <property type="entry name" value="SusD_RagB"/>
    <property type="match status" value="1"/>
</dbReference>
<dbReference type="EMBL" id="RAZM01000014">
    <property type="protein sequence ID" value="RLT80736.1"/>
    <property type="molecule type" value="Genomic_DNA"/>
</dbReference>
<feature type="domain" description="RagB/SusD" evidence="7">
    <location>
        <begin position="308"/>
        <end position="394"/>
    </location>
</feature>
<evidence type="ECO:0000259" key="7">
    <source>
        <dbReference type="Pfam" id="PF07980"/>
    </source>
</evidence>
<organism evidence="9 10">
    <name type="scientific">Bacteroides acidifaciens</name>
    <dbReference type="NCBI Taxonomy" id="85831"/>
    <lineage>
        <taxon>Bacteria</taxon>
        <taxon>Pseudomonadati</taxon>
        <taxon>Bacteroidota</taxon>
        <taxon>Bacteroidia</taxon>
        <taxon>Bacteroidales</taxon>
        <taxon>Bacteroidaceae</taxon>
        <taxon>Bacteroides</taxon>
    </lineage>
</organism>
<evidence type="ECO:0000313" key="9">
    <source>
        <dbReference type="EMBL" id="RLT80736.1"/>
    </source>
</evidence>
<feature type="domain" description="SusD-like N-terminal" evidence="8">
    <location>
        <begin position="37"/>
        <end position="204"/>
    </location>
</feature>
<dbReference type="Gene3D" id="1.25.40.390">
    <property type="match status" value="1"/>
</dbReference>
<evidence type="ECO:0000256" key="3">
    <source>
        <dbReference type="ARBA" id="ARBA00022729"/>
    </source>
</evidence>
<dbReference type="InterPro" id="IPR033985">
    <property type="entry name" value="SusD-like_N"/>
</dbReference>
<keyword evidence="5" id="KW-0998">Cell outer membrane</keyword>
<dbReference type="InterPro" id="IPR011990">
    <property type="entry name" value="TPR-like_helical_dom_sf"/>
</dbReference>
<accession>A0A3L7Z752</accession>
<name>A0A3L7Z752_9BACE</name>
<sequence length="422" mass="47504">MMKKIIYIFLGCLLWTSCSGMLDIESHSAVSPGSVTPKDLSALRMGMYNKVQNSPARESYITFDILGGDLTQSTGNARDLINSVLSSLNSIVATSWNGYYNALYQVNNVISIVEDLPESDLRNLIIGEAHYFRAYIYHALVTRWGGVPIQKVNTMEKPFRDPEEAVWAFIEEELETALAFLGTSSSYYYVSRDAAVALKARVMLERGKLTEAAALAESLITNGKYKLDSFDKIFRGQANSEVIFSFQCLAEESNITISTLFYTYAHPNHGSYVYRPTNDVMNMYDDKDKRKEVSIINVGAEPCINKYPSGQTGTDPVVMSRLAEMYLISAEAQGLFKGLGRLNDLRKERGLDAVNPKDEDEFIEYILDERRKELLAEGFRYYDLIRTNKAKTMLGLKDYQLVLPIPGKEMISNPNLEPNPGY</sequence>
<feature type="chain" id="PRO_5018001654" evidence="6">
    <location>
        <begin position="23"/>
        <end position="422"/>
    </location>
</feature>
<dbReference type="SUPFAM" id="SSF48452">
    <property type="entry name" value="TPR-like"/>
    <property type="match status" value="1"/>
</dbReference>
<dbReference type="OrthoDB" id="5694214at2"/>
<proteinExistence type="inferred from homology"/>
<dbReference type="RefSeq" id="WP_082073499.1">
    <property type="nucleotide sequence ID" value="NZ_CAMRBV010000006.1"/>
</dbReference>
<dbReference type="Proteomes" id="UP000267159">
    <property type="component" value="Unassembled WGS sequence"/>
</dbReference>
<dbReference type="InterPro" id="IPR012944">
    <property type="entry name" value="SusD_RagB_dom"/>
</dbReference>
<comment type="caution">
    <text evidence="9">The sequence shown here is derived from an EMBL/GenBank/DDBJ whole genome shotgun (WGS) entry which is preliminary data.</text>
</comment>
<evidence type="ECO:0000313" key="10">
    <source>
        <dbReference type="Proteomes" id="UP000267159"/>
    </source>
</evidence>
<dbReference type="AlphaFoldDB" id="A0A3L7Z752"/>